<reference evidence="4 5" key="1">
    <citation type="submission" date="2021-09" db="EMBL/GenBank/DDBJ databases">
        <title>Genomic insights and catalytic innovation underlie evolution of tropane alkaloids biosynthesis.</title>
        <authorList>
            <person name="Wang Y.-J."/>
            <person name="Tian T."/>
            <person name="Huang J.-P."/>
            <person name="Huang S.-X."/>
        </authorList>
    </citation>
    <scope>NUCLEOTIDE SEQUENCE [LARGE SCALE GENOMIC DNA]</scope>
    <source>
        <strain evidence="4">KIB-2018</strain>
        <tissue evidence="4">Leaf</tissue>
    </source>
</reference>
<comment type="similarity">
    <text evidence="1">Belongs to the UDP-glycosyltransferase family.</text>
</comment>
<name>A0AAV8TW51_9ROSI</name>
<keyword evidence="2" id="KW-0328">Glycosyltransferase</keyword>
<dbReference type="Proteomes" id="UP001159364">
    <property type="component" value="Linkage Group LG03"/>
</dbReference>
<keyword evidence="3" id="KW-0808">Transferase</keyword>
<dbReference type="InterPro" id="IPR050481">
    <property type="entry name" value="UDP-glycosyltransf_plant"/>
</dbReference>
<evidence type="ECO:0000256" key="1">
    <source>
        <dbReference type="ARBA" id="ARBA00009995"/>
    </source>
</evidence>
<dbReference type="EMBL" id="JAIWQS010000003">
    <property type="protein sequence ID" value="KAJ8771190.1"/>
    <property type="molecule type" value="Genomic_DNA"/>
</dbReference>
<evidence type="ECO:0000256" key="3">
    <source>
        <dbReference type="ARBA" id="ARBA00022679"/>
    </source>
</evidence>
<evidence type="ECO:0000313" key="5">
    <source>
        <dbReference type="Proteomes" id="UP001159364"/>
    </source>
</evidence>
<accession>A0AAV8TW51</accession>
<comment type="caution">
    <text evidence="4">The sequence shown here is derived from an EMBL/GenBank/DDBJ whole genome shotgun (WGS) entry which is preliminary data.</text>
</comment>
<organism evidence="4 5">
    <name type="scientific">Erythroxylum novogranatense</name>
    <dbReference type="NCBI Taxonomy" id="1862640"/>
    <lineage>
        <taxon>Eukaryota</taxon>
        <taxon>Viridiplantae</taxon>
        <taxon>Streptophyta</taxon>
        <taxon>Embryophyta</taxon>
        <taxon>Tracheophyta</taxon>
        <taxon>Spermatophyta</taxon>
        <taxon>Magnoliopsida</taxon>
        <taxon>eudicotyledons</taxon>
        <taxon>Gunneridae</taxon>
        <taxon>Pentapetalae</taxon>
        <taxon>rosids</taxon>
        <taxon>fabids</taxon>
        <taxon>Malpighiales</taxon>
        <taxon>Erythroxylaceae</taxon>
        <taxon>Erythroxylum</taxon>
    </lineage>
</organism>
<dbReference type="Gene3D" id="3.40.50.2000">
    <property type="entry name" value="Glycogen Phosphorylase B"/>
    <property type="match status" value="2"/>
</dbReference>
<protein>
    <recommendedName>
        <fullName evidence="6">Glycosyltransferase</fullName>
    </recommendedName>
</protein>
<dbReference type="InterPro" id="IPR002213">
    <property type="entry name" value="UDP_glucos_trans"/>
</dbReference>
<dbReference type="FunFam" id="3.40.50.2000:FF:000037">
    <property type="entry name" value="Glycosyltransferase"/>
    <property type="match status" value="1"/>
</dbReference>
<evidence type="ECO:0000256" key="2">
    <source>
        <dbReference type="ARBA" id="ARBA00022676"/>
    </source>
</evidence>
<dbReference type="Pfam" id="PF00201">
    <property type="entry name" value="UDPGT"/>
    <property type="match status" value="1"/>
</dbReference>
<proteinExistence type="inferred from homology"/>
<dbReference type="GO" id="GO:0035251">
    <property type="term" value="F:UDP-glucosyltransferase activity"/>
    <property type="evidence" value="ECO:0007669"/>
    <property type="project" value="InterPro"/>
</dbReference>
<gene>
    <name evidence="4" type="ORF">K2173_025892</name>
</gene>
<dbReference type="CDD" id="cd03784">
    <property type="entry name" value="GT1_Gtf-like"/>
    <property type="match status" value="1"/>
</dbReference>
<dbReference type="AlphaFoldDB" id="A0AAV8TW51"/>
<evidence type="ECO:0000313" key="4">
    <source>
        <dbReference type="EMBL" id="KAJ8771190.1"/>
    </source>
</evidence>
<dbReference type="PANTHER" id="PTHR48049">
    <property type="entry name" value="GLYCOSYLTRANSFERASE"/>
    <property type="match status" value="1"/>
</dbReference>
<dbReference type="PANTHER" id="PTHR48049:SF60">
    <property type="entry name" value="UDP-GLYCOSYLTRANSFERASE 91B1"/>
    <property type="match status" value="1"/>
</dbReference>
<keyword evidence="5" id="KW-1185">Reference proteome</keyword>
<sequence>MPFLELGKLIAQKGHKISFISTTRNIRRLPQLPPHLAPLVELVSLSLPREDNLPHEAEATMDVPPHLVPYLKRAFDGLQESLTQFLESSKPDWIIYDFAPYWLPPIASRLGISRVFFNILSSWSICFIGHGVSDEYEARTKPEHFIVPPKWIPFPSNLAFRLYDAKKICSQLEQTVNVAGCSDLFRASSCLSGCEVFAMRSCLEVEAEWIHLLQAWHNQQQVVPLGVLPPSVEDNNGSEKDDSYLYISDWLNKQEKGSVVYIALGSEATLGQEDLAELALGLELSGLPFFWILRKQGSVTVDTVVLPEGFEERTRGRGVAWTSWAPQLRILSHDSLVGFVTHCGLSSITKGSSYMDVNLHALLPFQIHQGLNARILEENNAGLEIPRDEEEGSFTRNCVAETMRRVMVNEEGQIYGDGAMEMMNFFGDKHLHNRLVVLCIWEN</sequence>
<dbReference type="SUPFAM" id="SSF53756">
    <property type="entry name" value="UDP-Glycosyltransferase/glycogen phosphorylase"/>
    <property type="match status" value="1"/>
</dbReference>
<evidence type="ECO:0008006" key="6">
    <source>
        <dbReference type="Google" id="ProtNLM"/>
    </source>
</evidence>